<dbReference type="Gene3D" id="1.10.357.10">
    <property type="entry name" value="Tetracycline Repressor, domain 2"/>
    <property type="match status" value="1"/>
</dbReference>
<dbReference type="InterPro" id="IPR001647">
    <property type="entry name" value="HTH_TetR"/>
</dbReference>
<evidence type="ECO:0000259" key="3">
    <source>
        <dbReference type="PROSITE" id="PS50977"/>
    </source>
</evidence>
<dbReference type="GO" id="GO:0003700">
    <property type="term" value="F:DNA-binding transcription factor activity"/>
    <property type="evidence" value="ECO:0007669"/>
    <property type="project" value="TreeGrafter"/>
</dbReference>
<dbReference type="RefSeq" id="WP_112221629.1">
    <property type="nucleotide sequence ID" value="NZ_CP047673.1"/>
</dbReference>
<dbReference type="EMBL" id="QLZR01000001">
    <property type="protein sequence ID" value="RAZ81206.1"/>
    <property type="molecule type" value="Genomic_DNA"/>
</dbReference>
<accession>A0A365L702</accession>
<dbReference type="InterPro" id="IPR050109">
    <property type="entry name" value="HTH-type_TetR-like_transc_reg"/>
</dbReference>
<evidence type="ECO:0000313" key="5">
    <source>
        <dbReference type="Proteomes" id="UP000251002"/>
    </source>
</evidence>
<dbReference type="Pfam" id="PF00440">
    <property type="entry name" value="TetR_N"/>
    <property type="match status" value="1"/>
</dbReference>
<sequence>MSTKREDLLITAERLFYAHGFHAIGLKAIVQEAGVALMTLYNHFASKEELILEILNRREQAYFDLLKKVIDEETGTVQEKLTYAHLLWLKNSASNGCMFLRAKEEFSSEPNHSIVTRVNSHKENLIHFIQTYGLARIEALKLSLFFEGSTSMAETTDIKEVEEVLMSLVDCIEVS</sequence>
<dbReference type="PRINTS" id="PR00455">
    <property type="entry name" value="HTHTETR"/>
</dbReference>
<gene>
    <name evidence="4" type="ORF">DP120_02660</name>
</gene>
<name>A0A365L702_9BACL</name>
<evidence type="ECO:0000256" key="1">
    <source>
        <dbReference type="ARBA" id="ARBA00023125"/>
    </source>
</evidence>
<evidence type="ECO:0000256" key="2">
    <source>
        <dbReference type="PROSITE-ProRule" id="PRU00335"/>
    </source>
</evidence>
<protein>
    <submittedName>
        <fullName evidence="4">TetR/AcrR family transcriptional regulator</fullName>
    </submittedName>
</protein>
<dbReference type="PANTHER" id="PTHR30055:SF200">
    <property type="entry name" value="HTH-TYPE TRANSCRIPTIONAL REPRESSOR BDCR"/>
    <property type="match status" value="1"/>
</dbReference>
<dbReference type="InterPro" id="IPR009057">
    <property type="entry name" value="Homeodomain-like_sf"/>
</dbReference>
<dbReference type="SUPFAM" id="SSF46689">
    <property type="entry name" value="Homeodomain-like"/>
    <property type="match status" value="1"/>
</dbReference>
<dbReference type="PANTHER" id="PTHR30055">
    <property type="entry name" value="HTH-TYPE TRANSCRIPTIONAL REGULATOR RUTR"/>
    <property type="match status" value="1"/>
</dbReference>
<dbReference type="GO" id="GO:0000976">
    <property type="term" value="F:transcription cis-regulatory region binding"/>
    <property type="evidence" value="ECO:0007669"/>
    <property type="project" value="TreeGrafter"/>
</dbReference>
<keyword evidence="1 2" id="KW-0238">DNA-binding</keyword>
<dbReference type="Proteomes" id="UP000251002">
    <property type="component" value="Unassembled WGS sequence"/>
</dbReference>
<comment type="caution">
    <text evidence="4">The sequence shown here is derived from an EMBL/GenBank/DDBJ whole genome shotgun (WGS) entry which is preliminary data.</text>
</comment>
<feature type="DNA-binding region" description="H-T-H motif" evidence="2">
    <location>
        <begin position="25"/>
        <end position="44"/>
    </location>
</feature>
<reference evidence="4 5" key="1">
    <citation type="submission" date="2018-06" db="EMBL/GenBank/DDBJ databases">
        <title>The draft genome sequences of strains SCU63 and S1.</title>
        <authorList>
            <person name="Gan L."/>
        </authorList>
    </citation>
    <scope>NUCLEOTIDE SEQUENCE [LARGE SCALE GENOMIC DNA]</scope>
    <source>
        <strain evidence="4 5">SCU63</strain>
    </source>
</reference>
<organism evidence="4 5">
    <name type="scientific">Planococcus halotolerans</name>
    <dbReference type="NCBI Taxonomy" id="2233542"/>
    <lineage>
        <taxon>Bacteria</taxon>
        <taxon>Bacillati</taxon>
        <taxon>Bacillota</taxon>
        <taxon>Bacilli</taxon>
        <taxon>Bacillales</taxon>
        <taxon>Caryophanaceae</taxon>
        <taxon>Planococcus</taxon>
    </lineage>
</organism>
<proteinExistence type="predicted"/>
<dbReference type="PROSITE" id="PS50977">
    <property type="entry name" value="HTH_TETR_2"/>
    <property type="match status" value="1"/>
</dbReference>
<keyword evidence="5" id="KW-1185">Reference proteome</keyword>
<evidence type="ECO:0000313" key="4">
    <source>
        <dbReference type="EMBL" id="RAZ81206.1"/>
    </source>
</evidence>
<feature type="domain" description="HTH tetR-type" evidence="3">
    <location>
        <begin position="2"/>
        <end position="62"/>
    </location>
</feature>
<dbReference type="AlphaFoldDB" id="A0A365L702"/>